<evidence type="ECO:0000313" key="8">
    <source>
        <dbReference type="EMBL" id="MCW7555571.1"/>
    </source>
</evidence>
<keyword evidence="3" id="KW-1003">Cell membrane</keyword>
<evidence type="ECO:0000256" key="2">
    <source>
        <dbReference type="ARBA" id="ARBA00022448"/>
    </source>
</evidence>
<evidence type="ECO:0000313" key="9">
    <source>
        <dbReference type="Proteomes" id="UP001209854"/>
    </source>
</evidence>
<evidence type="ECO:0000256" key="7">
    <source>
        <dbReference type="SAM" id="Phobius"/>
    </source>
</evidence>
<feature type="transmembrane region" description="Helical" evidence="7">
    <location>
        <begin position="151"/>
        <end position="169"/>
    </location>
</feature>
<feature type="transmembrane region" description="Helical" evidence="7">
    <location>
        <begin position="12"/>
        <end position="32"/>
    </location>
</feature>
<evidence type="ECO:0000256" key="3">
    <source>
        <dbReference type="ARBA" id="ARBA00022475"/>
    </source>
</evidence>
<feature type="transmembrane region" description="Helical" evidence="7">
    <location>
        <begin position="222"/>
        <end position="246"/>
    </location>
</feature>
<feature type="transmembrane region" description="Helical" evidence="7">
    <location>
        <begin position="38"/>
        <end position="56"/>
    </location>
</feature>
<sequence length="463" mass="50603">MALSRRLTRRDITLFTISAILTIDGLAAAAAIGVQSLTWWFLSFICFAAPYALISVELGTRWPSRGGIVHWVKLAFGHQWAARASWFYWLNVALWMPAVFIMMAGVFSQIFWPSMPLNIQIIFALVATWLTVLASSLSLEAGKWIPNIGALCKIIVVLFLGVGGLITAWNDGIANPINFTTLMPQWDRGLQFFPVIIFSLMGFDLVCCAGDEIKNPRKDLPVSLLFAGIIITGLYLFAVFGLLVALPVEEIGLISGLLTTLERMLSPLPGSEWLVMILGFLIMFSFIANTVTWSMGSNRAAAEAAHDRDMPAVFGIEHPVHGTPVGASVLSGIVASAAILLYGLMANSAESLYWSLFSFSSLVLLLPYLLLFPAYMVLKKEGQSDSEGWQISESLWKARIVAFLPTLFTAQAVVFFVLPPGTFDPVQTSSTLLGLAVVTGVGEWLCNRNTLPAKEKLSECPAR</sequence>
<dbReference type="Pfam" id="PF13520">
    <property type="entry name" value="AA_permease_2"/>
    <property type="match status" value="1"/>
</dbReference>
<comment type="caution">
    <text evidence="8">The sequence shown here is derived from an EMBL/GenBank/DDBJ whole genome shotgun (WGS) entry which is preliminary data.</text>
</comment>
<proteinExistence type="predicted"/>
<dbReference type="InterPro" id="IPR050367">
    <property type="entry name" value="APC_superfamily"/>
</dbReference>
<feature type="transmembrane region" description="Helical" evidence="7">
    <location>
        <begin position="352"/>
        <end position="378"/>
    </location>
</feature>
<dbReference type="InterPro" id="IPR002293">
    <property type="entry name" value="AA/rel_permease1"/>
</dbReference>
<keyword evidence="6 7" id="KW-0472">Membrane</keyword>
<dbReference type="RefSeq" id="WP_262565320.1">
    <property type="nucleotide sequence ID" value="NZ_JAPFCC010000001.1"/>
</dbReference>
<dbReference type="Proteomes" id="UP001209854">
    <property type="component" value="Unassembled WGS sequence"/>
</dbReference>
<feature type="transmembrane region" description="Helical" evidence="7">
    <location>
        <begin position="117"/>
        <end position="139"/>
    </location>
</feature>
<evidence type="ECO:0000256" key="1">
    <source>
        <dbReference type="ARBA" id="ARBA00004651"/>
    </source>
</evidence>
<evidence type="ECO:0000256" key="6">
    <source>
        <dbReference type="ARBA" id="ARBA00023136"/>
    </source>
</evidence>
<reference evidence="8 9" key="1">
    <citation type="submission" date="2022-10" db="EMBL/GenBank/DDBJ databases">
        <title>High-quality genome sequences of two octocoral-associated bacteria, Endozoicomonas euniceicola EF212 and Endozoicomonas gorgoniicola PS125.</title>
        <authorList>
            <person name="Chiou Y.-J."/>
            <person name="Chen Y.-H."/>
        </authorList>
    </citation>
    <scope>NUCLEOTIDE SEQUENCE [LARGE SCALE GENOMIC DNA]</scope>
    <source>
        <strain evidence="8 9">PS125</strain>
    </source>
</reference>
<evidence type="ECO:0000256" key="4">
    <source>
        <dbReference type="ARBA" id="ARBA00022692"/>
    </source>
</evidence>
<feature type="transmembrane region" description="Helical" evidence="7">
    <location>
        <begin position="86"/>
        <end position="111"/>
    </location>
</feature>
<gene>
    <name evidence="8" type="ORF">NX722_23690</name>
</gene>
<keyword evidence="4 7" id="KW-0812">Transmembrane</keyword>
<keyword evidence="9" id="KW-1185">Reference proteome</keyword>
<dbReference type="Gene3D" id="1.20.1740.10">
    <property type="entry name" value="Amino acid/polyamine transporter I"/>
    <property type="match status" value="1"/>
</dbReference>
<dbReference type="PANTHER" id="PTHR42770:SF15">
    <property type="entry name" value="GLUTAMATE_GAMMA-AMINOBUTYRATE ANTIPORTER-RELATED"/>
    <property type="match status" value="1"/>
</dbReference>
<protein>
    <submittedName>
        <fullName evidence="8">APC family permease</fullName>
    </submittedName>
</protein>
<dbReference type="PIRSF" id="PIRSF006060">
    <property type="entry name" value="AA_transporter"/>
    <property type="match status" value="1"/>
</dbReference>
<name>A0ABT3N1S2_9GAMM</name>
<feature type="transmembrane region" description="Helical" evidence="7">
    <location>
        <begin position="189"/>
        <end position="210"/>
    </location>
</feature>
<evidence type="ECO:0000256" key="5">
    <source>
        <dbReference type="ARBA" id="ARBA00022989"/>
    </source>
</evidence>
<feature type="transmembrane region" description="Helical" evidence="7">
    <location>
        <begin position="273"/>
        <end position="291"/>
    </location>
</feature>
<feature type="transmembrane region" description="Helical" evidence="7">
    <location>
        <begin position="398"/>
        <end position="418"/>
    </location>
</feature>
<accession>A0ABT3N1S2</accession>
<dbReference type="PANTHER" id="PTHR42770">
    <property type="entry name" value="AMINO ACID TRANSPORTER-RELATED"/>
    <property type="match status" value="1"/>
</dbReference>
<keyword evidence="2" id="KW-0813">Transport</keyword>
<comment type="subcellular location">
    <subcellularLocation>
        <location evidence="1">Cell membrane</location>
        <topology evidence="1">Multi-pass membrane protein</topology>
    </subcellularLocation>
</comment>
<dbReference type="EMBL" id="JAPFCC010000001">
    <property type="protein sequence ID" value="MCW7555571.1"/>
    <property type="molecule type" value="Genomic_DNA"/>
</dbReference>
<organism evidence="8 9">
    <name type="scientific">Endozoicomonas gorgoniicola</name>
    <dbReference type="NCBI Taxonomy" id="1234144"/>
    <lineage>
        <taxon>Bacteria</taxon>
        <taxon>Pseudomonadati</taxon>
        <taxon>Pseudomonadota</taxon>
        <taxon>Gammaproteobacteria</taxon>
        <taxon>Oceanospirillales</taxon>
        <taxon>Endozoicomonadaceae</taxon>
        <taxon>Endozoicomonas</taxon>
    </lineage>
</organism>
<feature type="transmembrane region" description="Helical" evidence="7">
    <location>
        <begin position="325"/>
        <end position="346"/>
    </location>
</feature>
<keyword evidence="5 7" id="KW-1133">Transmembrane helix</keyword>